<dbReference type="AlphaFoldDB" id="A0AAN5CHB9"/>
<gene>
    <name evidence="2" type="ORF">PMAYCL1PPCAC_13637</name>
    <name evidence="3" type="ORF">PMAYCL1PPCAC_13641</name>
</gene>
<dbReference type="Proteomes" id="UP001328107">
    <property type="component" value="Unassembled WGS sequence"/>
</dbReference>
<evidence type="ECO:0000313" key="3">
    <source>
        <dbReference type="EMBL" id="GMR43446.1"/>
    </source>
</evidence>
<evidence type="ECO:0000313" key="2">
    <source>
        <dbReference type="EMBL" id="GMR43442.1"/>
    </source>
</evidence>
<accession>A0AAN5CHB9</accession>
<keyword evidence="4" id="KW-1185">Reference proteome</keyword>
<proteinExistence type="predicted"/>
<organism evidence="3 4">
    <name type="scientific">Pristionchus mayeri</name>
    <dbReference type="NCBI Taxonomy" id="1317129"/>
    <lineage>
        <taxon>Eukaryota</taxon>
        <taxon>Metazoa</taxon>
        <taxon>Ecdysozoa</taxon>
        <taxon>Nematoda</taxon>
        <taxon>Chromadorea</taxon>
        <taxon>Rhabditida</taxon>
        <taxon>Rhabditina</taxon>
        <taxon>Diplogasteromorpha</taxon>
        <taxon>Diplogasteroidea</taxon>
        <taxon>Neodiplogasteridae</taxon>
        <taxon>Pristionchus</taxon>
    </lineage>
</organism>
<feature type="compositionally biased region" description="Basic and acidic residues" evidence="1">
    <location>
        <begin position="81"/>
        <end position="97"/>
    </location>
</feature>
<reference evidence="3" key="2">
    <citation type="submission" date="2023-06" db="EMBL/GenBank/DDBJ databases">
        <title>Genome assembly of Pristionchus species.</title>
        <authorList>
            <person name="Yoshida K."/>
            <person name="Sommer R.J."/>
        </authorList>
    </citation>
    <scope>NUCLEOTIDE SEQUENCE</scope>
    <source>
        <strain evidence="3">RS5460</strain>
    </source>
</reference>
<protein>
    <submittedName>
        <fullName evidence="3">Uncharacterized protein</fullName>
    </submittedName>
</protein>
<reference evidence="4" key="1">
    <citation type="submission" date="2022-10" db="EMBL/GenBank/DDBJ databases">
        <title>Genome assembly of Pristionchus species.</title>
        <authorList>
            <person name="Yoshida K."/>
            <person name="Sommer R.J."/>
        </authorList>
    </citation>
    <scope>NUCLEOTIDE SEQUENCE [LARGE SCALE GENOMIC DNA]</scope>
    <source>
        <strain evidence="4">RS5460</strain>
    </source>
</reference>
<feature type="region of interest" description="Disordered" evidence="1">
    <location>
        <begin position="81"/>
        <end position="106"/>
    </location>
</feature>
<evidence type="ECO:0000313" key="4">
    <source>
        <dbReference type="Proteomes" id="UP001328107"/>
    </source>
</evidence>
<dbReference type="EMBL" id="BTRK01000003">
    <property type="protein sequence ID" value="GMR43442.1"/>
    <property type="molecule type" value="Genomic_DNA"/>
</dbReference>
<feature type="non-terminal residue" evidence="3">
    <location>
        <position position="113"/>
    </location>
</feature>
<comment type="caution">
    <text evidence="3">The sequence shown here is derived from an EMBL/GenBank/DDBJ whole genome shotgun (WGS) entry which is preliminary data.</text>
</comment>
<sequence>MDTRSIWSLNSLKMALDDGKAGEEWKDQSIDDLMSNLSPLIAREGEYASLAMRKTMDGLWMRDAIALRRGTKRNEYKEEYELGEEPKSEVKRDEGGRVVKGRGSVGPRLLFPI</sequence>
<name>A0AAN5CHB9_9BILA</name>
<evidence type="ECO:0000256" key="1">
    <source>
        <dbReference type="SAM" id="MobiDB-lite"/>
    </source>
</evidence>
<dbReference type="EMBL" id="BTRK01000003">
    <property type="protein sequence ID" value="GMR43446.1"/>
    <property type="molecule type" value="Genomic_DNA"/>
</dbReference>